<feature type="region of interest" description="Disordered" evidence="1">
    <location>
        <begin position="1"/>
        <end position="44"/>
    </location>
</feature>
<evidence type="ECO:0000313" key="2">
    <source>
        <dbReference type="EMBL" id="EEE08630.1"/>
    </source>
</evidence>
<evidence type="ECO:0000256" key="1">
    <source>
        <dbReference type="SAM" id="MobiDB-lite"/>
    </source>
</evidence>
<dbReference type="Proteomes" id="UP000004535">
    <property type="component" value="Unassembled WGS sequence"/>
</dbReference>
<protein>
    <submittedName>
        <fullName evidence="2">Uncharacterized protein</fullName>
    </submittedName>
</protein>
<sequence length="44" mass="4804">MTSVLHGLPDSEGSKRAARRRPGRNGPRCGAAVTGERFTWRDPP</sequence>
<evidence type="ECO:0000313" key="3">
    <source>
        <dbReference type="Proteomes" id="UP000004535"/>
    </source>
</evidence>
<accession>B9BL13</accession>
<reference evidence="2 3" key="1">
    <citation type="journal article" date="2012" name="J. Bacteriol.">
        <title>Draft Genome Sequence Determination for Cystic Fibrosis and Chronic Granulomatous Disease Burkholderia multivorans Isolates.</title>
        <authorList>
            <person name="Varga J.J."/>
            <person name="Losada L."/>
            <person name="Zelazny A.M."/>
            <person name="Brinkac L."/>
            <person name="Harkins D."/>
            <person name="Radune D."/>
            <person name="Hostetler J."/>
            <person name="Sampaio E.P."/>
            <person name="Ronning C.M."/>
            <person name="Nierman W.C."/>
            <person name="Greenberg D.E."/>
            <person name="Holland S.M."/>
            <person name="Goldberg J.B."/>
        </authorList>
    </citation>
    <scope>NUCLEOTIDE SEQUENCE [LARGE SCALE GENOMIC DNA]</scope>
    <source>
        <strain evidence="2 3">CGD2</strain>
    </source>
</reference>
<gene>
    <name evidence="2" type="ORF">BURMUCGD2_5771</name>
</gene>
<name>B9BL13_9BURK</name>
<proteinExistence type="predicted"/>
<comment type="caution">
    <text evidence="2">The sequence shown here is derived from an EMBL/GenBank/DDBJ whole genome shotgun (WGS) entry which is preliminary data.</text>
</comment>
<organism evidence="2 3">
    <name type="scientific">Burkholderia multivorans CGD2</name>
    <dbReference type="NCBI Taxonomy" id="513052"/>
    <lineage>
        <taxon>Bacteria</taxon>
        <taxon>Pseudomonadati</taxon>
        <taxon>Pseudomonadota</taxon>
        <taxon>Betaproteobacteria</taxon>
        <taxon>Burkholderiales</taxon>
        <taxon>Burkholderiaceae</taxon>
        <taxon>Burkholderia</taxon>
        <taxon>Burkholderia cepacia complex</taxon>
    </lineage>
</organism>
<dbReference type="AlphaFoldDB" id="B9BL13"/>
<dbReference type="EMBL" id="ACFC01000002">
    <property type="protein sequence ID" value="EEE08630.1"/>
    <property type="molecule type" value="Genomic_DNA"/>
</dbReference>